<name>A0A0E3LN89_METBA</name>
<reference evidence="2 3" key="1">
    <citation type="submission" date="2014-07" db="EMBL/GenBank/DDBJ databases">
        <title>Methanogenic archaea and the global carbon cycle.</title>
        <authorList>
            <person name="Henriksen J.R."/>
            <person name="Luke J."/>
            <person name="Reinhart S."/>
            <person name="Benedict M.N."/>
            <person name="Youngblut N.D."/>
            <person name="Metcalf M.E."/>
            <person name="Whitaker R.J."/>
            <person name="Metcalf W.W."/>
        </authorList>
    </citation>
    <scope>NUCLEOTIDE SEQUENCE [LARGE SCALE GENOMIC DNA]</scope>
    <source>
        <strain evidence="2 3">MS</strain>
    </source>
</reference>
<keyword evidence="3" id="KW-1185">Reference proteome</keyword>
<dbReference type="RefSeq" id="WP_048118404.1">
    <property type="nucleotide sequence ID" value="NZ_CP009528.1"/>
</dbReference>
<dbReference type="EMBL" id="CP009528">
    <property type="protein sequence ID" value="AKB54351.1"/>
    <property type="molecule type" value="Genomic_DNA"/>
</dbReference>
<evidence type="ECO:0000259" key="1">
    <source>
        <dbReference type="Pfam" id="PF02579"/>
    </source>
</evidence>
<evidence type="ECO:0000313" key="2">
    <source>
        <dbReference type="EMBL" id="AKB54351.1"/>
    </source>
</evidence>
<dbReference type="InterPro" id="IPR003731">
    <property type="entry name" value="Di-Nase_FeMo-co_biosynth"/>
</dbReference>
<accession>A0A0E3LN89</accession>
<gene>
    <name evidence="2" type="ORF">MSBRM_1353</name>
</gene>
<dbReference type="PANTHER" id="PTHR33937">
    <property type="entry name" value="IRON-MOLYBDENUM PROTEIN-RELATED-RELATED"/>
    <property type="match status" value="1"/>
</dbReference>
<dbReference type="InterPro" id="IPR051840">
    <property type="entry name" value="NifX/NifY_domain"/>
</dbReference>
<dbReference type="SUPFAM" id="SSF53146">
    <property type="entry name" value="Nitrogenase accessory factor-like"/>
    <property type="match status" value="1"/>
</dbReference>
<proteinExistence type="predicted"/>
<evidence type="ECO:0000313" key="3">
    <source>
        <dbReference type="Proteomes" id="UP000033033"/>
    </source>
</evidence>
<dbReference type="PATRIC" id="fig|1434108.4.peg.1678"/>
<dbReference type="STRING" id="1434108.MSBRM_1353"/>
<dbReference type="AlphaFoldDB" id="A0A0E3LN89"/>
<dbReference type="CDD" id="cd00852">
    <property type="entry name" value="NifB"/>
    <property type="match status" value="1"/>
</dbReference>
<dbReference type="Proteomes" id="UP000033033">
    <property type="component" value="Chromosome"/>
</dbReference>
<sequence>MDTECTTLNEVEKQSSEKFKVAVTSKGGKLVDQHFGQTTDFMIFEINGEDYKFLETRSTKKYCNGGHELNKQSHGKKEAIVTISDCDAVLSMKIGLGAQKKLGELGIECIEYCYTVERGLKYLQTMRKQKQMKKISPHSTALFKINNFS</sequence>
<protein>
    <submittedName>
        <fullName evidence="2">NifB-domain protein, type 2</fullName>
    </submittedName>
</protein>
<dbReference type="GeneID" id="24844592"/>
<dbReference type="PANTHER" id="PTHR33937:SF2">
    <property type="entry name" value="DINITROGENASE IRON-MOLYBDENUM COFACTOR BIOSYNTHESIS DOMAIN-CONTAINING PROTEIN"/>
    <property type="match status" value="1"/>
</dbReference>
<dbReference type="HOGENOM" id="CLU_104194_3_2_2"/>
<dbReference type="InterPro" id="IPR036105">
    <property type="entry name" value="DiNase_FeMo-co_biosyn_sf"/>
</dbReference>
<organism evidence="2 3">
    <name type="scientific">Methanosarcina barkeri MS</name>
    <dbReference type="NCBI Taxonomy" id="1434108"/>
    <lineage>
        <taxon>Archaea</taxon>
        <taxon>Methanobacteriati</taxon>
        <taxon>Methanobacteriota</taxon>
        <taxon>Stenosarchaea group</taxon>
        <taxon>Methanomicrobia</taxon>
        <taxon>Methanosarcinales</taxon>
        <taxon>Methanosarcinaceae</taxon>
        <taxon>Methanosarcina</taxon>
    </lineage>
</organism>
<feature type="domain" description="Dinitrogenase iron-molybdenum cofactor biosynthesis" evidence="1">
    <location>
        <begin position="28"/>
        <end position="116"/>
    </location>
</feature>
<dbReference type="KEGG" id="mby:MSBRM_1353"/>
<dbReference type="InterPro" id="IPR034165">
    <property type="entry name" value="NifB_C"/>
</dbReference>
<dbReference type="Pfam" id="PF02579">
    <property type="entry name" value="Nitro_FeMo-Co"/>
    <property type="match status" value="1"/>
</dbReference>
<dbReference type="Gene3D" id="3.30.420.130">
    <property type="entry name" value="Dinitrogenase iron-molybdenum cofactor biosynthesis domain"/>
    <property type="match status" value="1"/>
</dbReference>